<dbReference type="PROSITE" id="PS51736">
    <property type="entry name" value="RECOMBINASES_3"/>
    <property type="match status" value="1"/>
</dbReference>
<dbReference type="InterPro" id="IPR025827">
    <property type="entry name" value="Zn_ribbon_recom_dom"/>
</dbReference>
<dbReference type="Pfam" id="PF00239">
    <property type="entry name" value="Resolvase"/>
    <property type="match status" value="1"/>
</dbReference>
<feature type="coiled-coil region" evidence="1">
    <location>
        <begin position="387"/>
        <end position="492"/>
    </location>
</feature>
<dbReference type="OrthoDB" id="9769353at2"/>
<gene>
    <name evidence="4" type="ORF">KP014_19945</name>
    <name evidence="5" type="ORF">SAMN04487895_101478</name>
</gene>
<dbReference type="InterPro" id="IPR011109">
    <property type="entry name" value="DNA_bind_recombinase_dom"/>
</dbReference>
<dbReference type="Proteomes" id="UP000683429">
    <property type="component" value="Chromosome"/>
</dbReference>
<dbReference type="PANTHER" id="PTHR30461:SF23">
    <property type="entry name" value="DNA RECOMBINASE-RELATED"/>
    <property type="match status" value="1"/>
</dbReference>
<dbReference type="CDD" id="cd00338">
    <property type="entry name" value="Ser_Recombinase"/>
    <property type="match status" value="1"/>
</dbReference>
<evidence type="ECO:0000313" key="5">
    <source>
        <dbReference type="EMBL" id="SEN42152.1"/>
    </source>
</evidence>
<evidence type="ECO:0000259" key="3">
    <source>
        <dbReference type="PROSITE" id="PS51737"/>
    </source>
</evidence>
<dbReference type="GO" id="GO:0003677">
    <property type="term" value="F:DNA binding"/>
    <property type="evidence" value="ECO:0007669"/>
    <property type="project" value="InterPro"/>
</dbReference>
<dbReference type="InterPro" id="IPR036162">
    <property type="entry name" value="Resolvase-like_N_sf"/>
</dbReference>
<name>A0A1H8GDR1_9BACL</name>
<dbReference type="Proteomes" id="UP000198809">
    <property type="component" value="Unassembled WGS sequence"/>
</dbReference>
<keyword evidence="1" id="KW-0175">Coiled coil</keyword>
<dbReference type="Pfam" id="PF13408">
    <property type="entry name" value="Zn_ribbon_recom"/>
    <property type="match status" value="1"/>
</dbReference>
<dbReference type="InterPro" id="IPR006119">
    <property type="entry name" value="Resolv_N"/>
</dbReference>
<feature type="domain" description="Recombinase" evidence="3">
    <location>
        <begin position="180"/>
        <end position="308"/>
    </location>
</feature>
<dbReference type="InterPro" id="IPR038109">
    <property type="entry name" value="DNA_bind_recomb_sf"/>
</dbReference>
<dbReference type="EMBL" id="CP076607">
    <property type="protein sequence ID" value="QWU14187.1"/>
    <property type="molecule type" value="Genomic_DNA"/>
</dbReference>
<proteinExistence type="predicted"/>
<protein>
    <submittedName>
        <fullName evidence="4">Recombinase family protein</fullName>
    </submittedName>
    <submittedName>
        <fullName evidence="5">Site-specific DNA recombinase</fullName>
    </submittedName>
</protein>
<feature type="domain" description="Resolvase/invertase-type recombinase catalytic" evidence="2">
    <location>
        <begin position="7"/>
        <end position="172"/>
    </location>
</feature>
<organism evidence="5 6">
    <name type="scientific">Paenibacillus sophorae</name>
    <dbReference type="NCBI Taxonomy" id="1333845"/>
    <lineage>
        <taxon>Bacteria</taxon>
        <taxon>Bacillati</taxon>
        <taxon>Bacillota</taxon>
        <taxon>Bacilli</taxon>
        <taxon>Bacillales</taxon>
        <taxon>Paenibacillaceae</taxon>
        <taxon>Paenibacillus</taxon>
    </lineage>
</organism>
<evidence type="ECO:0000313" key="6">
    <source>
        <dbReference type="Proteomes" id="UP000198809"/>
    </source>
</evidence>
<dbReference type="Pfam" id="PF07508">
    <property type="entry name" value="Recombinase"/>
    <property type="match status" value="1"/>
</dbReference>
<dbReference type="InterPro" id="IPR050639">
    <property type="entry name" value="SSR_resolvase"/>
</dbReference>
<evidence type="ECO:0000259" key="2">
    <source>
        <dbReference type="PROSITE" id="PS51736"/>
    </source>
</evidence>
<dbReference type="SMART" id="SM00857">
    <property type="entry name" value="Resolvase"/>
    <property type="match status" value="1"/>
</dbReference>
<reference evidence="5 6" key="1">
    <citation type="submission" date="2016-10" db="EMBL/GenBank/DDBJ databases">
        <authorList>
            <person name="de Groot N.N."/>
        </authorList>
    </citation>
    <scope>NUCLEOTIDE SEQUENCE [LARGE SCALE GENOMIC DNA]</scope>
    <source>
        <strain evidence="5 6">CGMCC 1.10238</strain>
    </source>
</reference>
<reference evidence="4 7" key="2">
    <citation type="submission" date="2021-06" db="EMBL/GenBank/DDBJ databases">
        <title>Whole genome sequence of Paenibacillus sophorae DSM23020 for comparative genomics.</title>
        <authorList>
            <person name="Kim M.-J."/>
            <person name="Lee G."/>
            <person name="Shin J.-H."/>
        </authorList>
    </citation>
    <scope>NUCLEOTIDE SEQUENCE [LARGE SCALE GENOMIC DNA]</scope>
    <source>
        <strain evidence="4 7">DSM 23020</strain>
    </source>
</reference>
<dbReference type="Gene3D" id="3.40.50.1390">
    <property type="entry name" value="Resolvase, N-terminal catalytic domain"/>
    <property type="match status" value="1"/>
</dbReference>
<dbReference type="SUPFAM" id="SSF53041">
    <property type="entry name" value="Resolvase-like"/>
    <property type="match status" value="1"/>
</dbReference>
<evidence type="ECO:0000313" key="7">
    <source>
        <dbReference type="Proteomes" id="UP000683429"/>
    </source>
</evidence>
<accession>A0A1H8GDR1</accession>
<dbReference type="EMBL" id="FODH01000001">
    <property type="protein sequence ID" value="SEN42152.1"/>
    <property type="molecule type" value="Genomic_DNA"/>
</dbReference>
<evidence type="ECO:0000313" key="4">
    <source>
        <dbReference type="EMBL" id="QWU14187.1"/>
    </source>
</evidence>
<dbReference type="PANTHER" id="PTHR30461">
    <property type="entry name" value="DNA-INVERTASE FROM LAMBDOID PROPHAGE"/>
    <property type="match status" value="1"/>
</dbReference>
<dbReference type="RefSeq" id="WP_036587982.1">
    <property type="nucleotide sequence ID" value="NZ_CP076607.1"/>
</dbReference>
<keyword evidence="7" id="KW-1185">Reference proteome</keyword>
<dbReference type="Gene3D" id="3.90.1750.20">
    <property type="entry name" value="Putative Large Serine Recombinase, Chain B, Domain 2"/>
    <property type="match status" value="1"/>
</dbReference>
<evidence type="ECO:0000256" key="1">
    <source>
        <dbReference type="SAM" id="Coils"/>
    </source>
</evidence>
<sequence>MITEKIPVCAYCRVSTEHESQLNSLDNQTYYFEEKTEKSGKYELYRIYADQGLSATSWKKREYFKEMLADAGLDIEIHRKEIKAYVSNREPRFRRILIKDVSRFSRNASEGLELVTKLREKNVHIDFVSLGLSTEQMTNDMIIGFFLLAAENESKDRSQKVLWGKKMGAEKGVIHTTDNFYGYKYIKDTNTLEIIEEEATNIRLIFDLYVNHNYGFRKIIKHLNDNNIFTRRGKSFVPQSIKRILENVAYTGDLVRNKMDSPKVFTSKSYATYKPKSEWLITKDRIPQIIEPELLAKSIEIRRSKLHYKQRVGIYNGLSEYSGLIVCGSCGCNYTKNREARTGYDFYNCRTKKYKGRKYCQNINVSLKQIEETIRVLADGKFYDAILKDKNKNIEKIEDEITEIKKRMNQQSVKEVENLREELKLLNEENNRLAVLFVKGNIDEDYLNTLQREIDEKVSKLIIEIKEKSMDNNQLEEEILRLKNTVTDLSNLEIKDKYTVHEIKDQISNIRVHRDKDNNKKAHLEIRFKVFENIAGIMHDFQ</sequence>
<dbReference type="PROSITE" id="PS51737">
    <property type="entry name" value="RECOMBINASE_DNA_BIND"/>
    <property type="match status" value="1"/>
</dbReference>
<dbReference type="AlphaFoldDB" id="A0A1H8GDR1"/>
<dbReference type="GO" id="GO:0000150">
    <property type="term" value="F:DNA strand exchange activity"/>
    <property type="evidence" value="ECO:0007669"/>
    <property type="project" value="InterPro"/>
</dbReference>
<dbReference type="STRING" id="1333845.SAMN04487895_101478"/>